<evidence type="ECO:0000256" key="2">
    <source>
        <dbReference type="ARBA" id="ARBA00023098"/>
    </source>
</evidence>
<dbReference type="OrthoDB" id="159395at2759"/>
<dbReference type="InParanoid" id="A0A024GUV1"/>
<dbReference type="InterPro" id="IPR039034">
    <property type="entry name" value="INPP4"/>
</dbReference>
<evidence type="ECO:0000256" key="1">
    <source>
        <dbReference type="ARBA" id="ARBA00022801"/>
    </source>
</evidence>
<dbReference type="AlphaFoldDB" id="A0A024GUV1"/>
<accession>A0A024GUV1</accession>
<dbReference type="PANTHER" id="PTHR12187">
    <property type="entry name" value="AGAP000124-PA"/>
    <property type="match status" value="1"/>
</dbReference>
<dbReference type="Proteomes" id="UP000053237">
    <property type="component" value="Unassembled WGS sequence"/>
</dbReference>
<dbReference type="STRING" id="65357.A0A024GUV1"/>
<sequence>DTSDFCRELGAARVTSCKSGKDRTAMSVTMEQTRICEKEVHAVNPKLLCHNMRLYGVRGKNVFMNIGAWSLHLMKCNVNCFRIAINHLLDRINPDVNDISEVDYFYVNIICNQGQLAKQ</sequence>
<proteinExistence type="predicted"/>
<organism evidence="3 4">
    <name type="scientific">Albugo candida</name>
    <dbReference type="NCBI Taxonomy" id="65357"/>
    <lineage>
        <taxon>Eukaryota</taxon>
        <taxon>Sar</taxon>
        <taxon>Stramenopiles</taxon>
        <taxon>Oomycota</taxon>
        <taxon>Peronosporomycetes</taxon>
        <taxon>Albuginales</taxon>
        <taxon>Albuginaceae</taxon>
        <taxon>Albugo</taxon>
    </lineage>
</organism>
<feature type="non-terminal residue" evidence="3">
    <location>
        <position position="1"/>
    </location>
</feature>
<keyword evidence="2" id="KW-0443">Lipid metabolism</keyword>
<comment type="caution">
    <text evidence="3">The sequence shown here is derived from an EMBL/GenBank/DDBJ whole genome shotgun (WGS) entry which is preliminary data.</text>
</comment>
<dbReference type="EMBL" id="CAIX01001122">
    <property type="protein sequence ID" value="CCI50771.1"/>
    <property type="molecule type" value="Genomic_DNA"/>
</dbReference>
<evidence type="ECO:0000313" key="3">
    <source>
        <dbReference type="EMBL" id="CCI50771.1"/>
    </source>
</evidence>
<reference evidence="3 4" key="1">
    <citation type="submission" date="2012-05" db="EMBL/GenBank/DDBJ databases">
        <title>Recombination and specialization in a pathogen metapopulation.</title>
        <authorList>
            <person name="Gardiner A."/>
            <person name="Kemen E."/>
            <person name="Schultz-Larsen T."/>
            <person name="MacLean D."/>
            <person name="Van Oosterhout C."/>
            <person name="Jones J.D.G."/>
        </authorList>
    </citation>
    <scope>NUCLEOTIDE SEQUENCE [LARGE SCALE GENOMIC DNA]</scope>
    <source>
        <strain evidence="3 4">Ac Nc2</strain>
    </source>
</reference>
<name>A0A024GUV1_9STRA</name>
<dbReference type="PANTHER" id="PTHR12187:SF11">
    <property type="entry name" value="PHOSPHATIDYLINOSITOL-3,4-BISPHOSPHATE 4-PHOSPHATASE"/>
    <property type="match status" value="1"/>
</dbReference>
<dbReference type="GO" id="GO:0016316">
    <property type="term" value="F:phosphatidylinositol-3,4-bisphosphate 4-phosphatase activity"/>
    <property type="evidence" value="ECO:0007669"/>
    <property type="project" value="InterPro"/>
</dbReference>
<evidence type="ECO:0000313" key="4">
    <source>
        <dbReference type="Proteomes" id="UP000053237"/>
    </source>
</evidence>
<keyword evidence="1" id="KW-0378">Hydrolase</keyword>
<protein>
    <submittedName>
        <fullName evidence="3">Uncharacterized protein</fullName>
    </submittedName>
</protein>
<gene>
    <name evidence="3" type="ORF">BN9_130230</name>
</gene>
<keyword evidence="4" id="KW-1185">Reference proteome</keyword>
<dbReference type="GO" id="GO:0005737">
    <property type="term" value="C:cytoplasm"/>
    <property type="evidence" value="ECO:0007669"/>
    <property type="project" value="TreeGrafter"/>
</dbReference>